<evidence type="ECO:0000256" key="1">
    <source>
        <dbReference type="ARBA" id="ARBA00022670"/>
    </source>
</evidence>
<dbReference type="PROSITE" id="PS51829">
    <property type="entry name" value="P_HOMO_B"/>
    <property type="match status" value="1"/>
</dbReference>
<dbReference type="SUPFAM" id="SSF49785">
    <property type="entry name" value="Galactose-binding domain-like"/>
    <property type="match status" value="1"/>
</dbReference>
<name>A0A9N8F2J8_9STRA</name>
<feature type="region of interest" description="Disordered" evidence="7">
    <location>
        <begin position="773"/>
        <end position="802"/>
    </location>
</feature>
<dbReference type="EC" id="3.4.21.62" evidence="5"/>
<dbReference type="OrthoDB" id="44525at2759"/>
<dbReference type="GO" id="GO:0005737">
    <property type="term" value="C:cytoplasm"/>
    <property type="evidence" value="ECO:0007669"/>
    <property type="project" value="UniProtKB-ARBA"/>
</dbReference>
<dbReference type="Proteomes" id="UP001153069">
    <property type="component" value="Unassembled WGS sequence"/>
</dbReference>
<dbReference type="InterPro" id="IPR023828">
    <property type="entry name" value="Peptidase_S8_Ser-AS"/>
</dbReference>
<dbReference type="Gene3D" id="3.40.50.200">
    <property type="entry name" value="Peptidase S8/S53 domain"/>
    <property type="match status" value="2"/>
</dbReference>
<feature type="domain" description="P/Homo B" evidence="9">
    <location>
        <begin position="564"/>
        <end position="697"/>
    </location>
</feature>
<feature type="chain" id="PRO_5040485718" description="subtilisin" evidence="8">
    <location>
        <begin position="28"/>
        <end position="829"/>
    </location>
</feature>
<dbReference type="Pfam" id="PF00082">
    <property type="entry name" value="Peptidase_S8"/>
    <property type="match status" value="1"/>
</dbReference>
<keyword evidence="1 6" id="KW-0645">Protease</keyword>
<protein>
    <recommendedName>
        <fullName evidence="5">subtilisin</fullName>
        <ecNumber evidence="5">3.4.21.62</ecNumber>
    </recommendedName>
</protein>
<dbReference type="GO" id="GO:0016485">
    <property type="term" value="P:protein processing"/>
    <property type="evidence" value="ECO:0007669"/>
    <property type="project" value="TreeGrafter"/>
</dbReference>
<evidence type="ECO:0000256" key="7">
    <source>
        <dbReference type="SAM" id="MobiDB-lite"/>
    </source>
</evidence>
<dbReference type="GO" id="GO:0012505">
    <property type="term" value="C:endomembrane system"/>
    <property type="evidence" value="ECO:0007669"/>
    <property type="project" value="UniProtKB-ARBA"/>
</dbReference>
<dbReference type="EMBL" id="CAICTM010002515">
    <property type="protein sequence ID" value="CAB9529484.1"/>
    <property type="molecule type" value="Genomic_DNA"/>
</dbReference>
<feature type="active site" description="Charge relay system" evidence="6">
    <location>
        <position position="237"/>
    </location>
</feature>
<dbReference type="Gene3D" id="2.60.120.260">
    <property type="entry name" value="Galactose-binding domain-like"/>
    <property type="match status" value="1"/>
</dbReference>
<comment type="caution">
    <text evidence="10">The sequence shown here is derived from an EMBL/GenBank/DDBJ whole genome shotgun (WGS) entry which is preliminary data.</text>
</comment>
<dbReference type="PROSITE" id="PS51892">
    <property type="entry name" value="SUBTILASE"/>
    <property type="match status" value="1"/>
</dbReference>
<dbReference type="InterPro" id="IPR000209">
    <property type="entry name" value="Peptidase_S8/S53_dom"/>
</dbReference>
<dbReference type="Pfam" id="PF01483">
    <property type="entry name" value="P_proprotein"/>
    <property type="match status" value="1"/>
</dbReference>
<evidence type="ECO:0000256" key="4">
    <source>
        <dbReference type="ARBA" id="ARBA00023529"/>
    </source>
</evidence>
<evidence type="ECO:0000313" key="11">
    <source>
        <dbReference type="Proteomes" id="UP001153069"/>
    </source>
</evidence>
<dbReference type="GO" id="GO:0016020">
    <property type="term" value="C:membrane"/>
    <property type="evidence" value="ECO:0007669"/>
    <property type="project" value="TreeGrafter"/>
</dbReference>
<dbReference type="PANTHER" id="PTHR42884:SF14">
    <property type="entry name" value="NEUROENDOCRINE CONVERTASE 1"/>
    <property type="match status" value="1"/>
</dbReference>
<dbReference type="PROSITE" id="PS00138">
    <property type="entry name" value="SUBTILASE_SER"/>
    <property type="match status" value="1"/>
</dbReference>
<sequence>MTKFNTACKALLMTSAAGHLLQTTTAAAPPPSFSTSTSNAQAQPTCSGDLTKDLIWDKEACPHQFIGFCNAGMPGPAGCPEETNCFDCNPCQEHNFDRNACVQNECFFCPGDGLCLSQPVGDAFFSQFTDDNKPPSLPACTSESDWVTTTTPEPNTSVFSDPAYNFQKWAFDLLQVEPVWRQGLTGKGVVVRVNDPEGVDVTHPEFAGRFSVEASCEEYLPYNMTLHPWDGRPADKHGTAVASLAVAGADNNECAVGIAPGATLSACLAFAPPGSTTPEDFFDDGIATTHISVNSWGVDACGAKAPPLLGDDGIEVGRGHNSRFSGYECPFVLDVEENPCNACALGVDEECRTQVIEYCGKHSEVDVAGCSEALDIFLDCNFNTLSERGRATLSRGVTEGRDGKGIIYVVASGNEYAYYENVNFEGWLNTRFTIVVGAVGKDGLHASYSSTGAAVFVSGPGGDFENYNNNVAALPGGGCYSTGVGTSFSTPQVAGAIALLLEANPSLTWRDVQGIIATTSSKTDPESPTWSTNGVGLHHSDFYGFGIMNVDAAVMAARDWVNFGTEEQILLDSGIVNIPIADDESLPVISKTKVNGQVGFYTESVVVYLQLEHASRGNLEVVLTSPSGMKSVLSPGKFPESTQMSSEERWKLMTVKNWGEDPTGDWTLTVTDKKTGSYTTPGECVDFPLSLTVDELPGMVFDCSLFSIDIEGSRLCADGLVLSEEVDTMVDTNGRAPAEACCACGGGNIVPTENKLVSWSLAVYGHADRNRSAEGKMHLAPPAPKSNEPTSTAKASTPTSGASDTNGTFMAVVLTVWFASVLTAMTLFA</sequence>
<keyword evidence="3 6" id="KW-0720">Serine protease</keyword>
<evidence type="ECO:0000256" key="8">
    <source>
        <dbReference type="SAM" id="SignalP"/>
    </source>
</evidence>
<keyword evidence="2 6" id="KW-0378">Hydrolase</keyword>
<comment type="similarity">
    <text evidence="6">Belongs to the peptidase S8 family.</text>
</comment>
<comment type="catalytic activity">
    <reaction evidence="4">
        <text>Hydrolysis of proteins with broad specificity for peptide bonds, and a preference for a large uncharged residue in P1. Hydrolyzes peptide amides.</text>
        <dbReference type="EC" id="3.4.21.62"/>
    </reaction>
</comment>
<dbReference type="InterPro" id="IPR008979">
    <property type="entry name" value="Galactose-bd-like_sf"/>
</dbReference>
<gene>
    <name evidence="10" type="ORF">SEMRO_2517_G330010.1</name>
</gene>
<dbReference type="InterPro" id="IPR002884">
    <property type="entry name" value="P_dom"/>
</dbReference>
<organism evidence="10 11">
    <name type="scientific">Seminavis robusta</name>
    <dbReference type="NCBI Taxonomy" id="568900"/>
    <lineage>
        <taxon>Eukaryota</taxon>
        <taxon>Sar</taxon>
        <taxon>Stramenopiles</taxon>
        <taxon>Ochrophyta</taxon>
        <taxon>Bacillariophyta</taxon>
        <taxon>Bacillariophyceae</taxon>
        <taxon>Bacillariophycidae</taxon>
        <taxon>Naviculales</taxon>
        <taxon>Naviculaceae</taxon>
        <taxon>Seminavis</taxon>
    </lineage>
</organism>
<dbReference type="GO" id="GO:0004252">
    <property type="term" value="F:serine-type endopeptidase activity"/>
    <property type="evidence" value="ECO:0007669"/>
    <property type="project" value="UniProtKB-UniRule"/>
</dbReference>
<evidence type="ECO:0000313" key="10">
    <source>
        <dbReference type="EMBL" id="CAB9529484.1"/>
    </source>
</evidence>
<reference evidence="10" key="1">
    <citation type="submission" date="2020-06" db="EMBL/GenBank/DDBJ databases">
        <authorList>
            <consortium name="Plant Systems Biology data submission"/>
        </authorList>
    </citation>
    <scope>NUCLEOTIDE SEQUENCE</scope>
    <source>
        <strain evidence="10">D6</strain>
    </source>
</reference>
<feature type="signal peptide" evidence="8">
    <location>
        <begin position="1"/>
        <end position="27"/>
    </location>
</feature>
<feature type="active site" description="Charge relay system" evidence="6">
    <location>
        <position position="195"/>
    </location>
</feature>
<evidence type="ECO:0000256" key="5">
    <source>
        <dbReference type="ARBA" id="ARBA00023619"/>
    </source>
</evidence>
<dbReference type="InterPro" id="IPR036852">
    <property type="entry name" value="Peptidase_S8/S53_dom_sf"/>
</dbReference>
<dbReference type="PANTHER" id="PTHR42884">
    <property type="entry name" value="PROPROTEIN CONVERTASE SUBTILISIN/KEXIN-RELATED"/>
    <property type="match status" value="1"/>
</dbReference>
<evidence type="ECO:0000256" key="2">
    <source>
        <dbReference type="ARBA" id="ARBA00022801"/>
    </source>
</evidence>
<dbReference type="AlphaFoldDB" id="A0A9N8F2J8"/>
<feature type="compositionally biased region" description="Low complexity" evidence="7">
    <location>
        <begin position="790"/>
        <end position="802"/>
    </location>
</feature>
<dbReference type="InterPro" id="IPR022398">
    <property type="entry name" value="Peptidase_S8_His-AS"/>
</dbReference>
<proteinExistence type="inferred from homology"/>
<evidence type="ECO:0000256" key="3">
    <source>
        <dbReference type="ARBA" id="ARBA00022825"/>
    </source>
</evidence>
<dbReference type="SUPFAM" id="SSF52743">
    <property type="entry name" value="Subtilisin-like"/>
    <property type="match status" value="1"/>
</dbReference>
<keyword evidence="8" id="KW-0732">Signal</keyword>
<accession>A0A9N8F2J8</accession>
<feature type="active site" description="Charge relay system" evidence="6">
    <location>
        <position position="487"/>
    </location>
</feature>
<dbReference type="PROSITE" id="PS00137">
    <property type="entry name" value="SUBTILASE_HIS"/>
    <property type="match status" value="1"/>
</dbReference>
<keyword evidence="11" id="KW-1185">Reference proteome</keyword>
<evidence type="ECO:0000256" key="6">
    <source>
        <dbReference type="PROSITE-ProRule" id="PRU01240"/>
    </source>
</evidence>
<evidence type="ECO:0000259" key="9">
    <source>
        <dbReference type="PROSITE" id="PS51829"/>
    </source>
</evidence>